<dbReference type="InterPro" id="IPR041358">
    <property type="entry name" value="Raf1_N"/>
</dbReference>
<keyword evidence="1" id="KW-0143">Chaperone</keyword>
<proteinExistence type="predicted"/>
<organism evidence="5 6">
    <name type="scientific">Hibiscus syriacus</name>
    <name type="common">Rose of Sharon</name>
    <dbReference type="NCBI Taxonomy" id="106335"/>
    <lineage>
        <taxon>Eukaryota</taxon>
        <taxon>Viridiplantae</taxon>
        <taxon>Streptophyta</taxon>
        <taxon>Embryophyta</taxon>
        <taxon>Tracheophyta</taxon>
        <taxon>Spermatophyta</taxon>
        <taxon>Magnoliopsida</taxon>
        <taxon>eudicotyledons</taxon>
        <taxon>Gunneridae</taxon>
        <taxon>Pentapetalae</taxon>
        <taxon>rosids</taxon>
        <taxon>malvids</taxon>
        <taxon>Malvales</taxon>
        <taxon>Malvaceae</taxon>
        <taxon>Malvoideae</taxon>
        <taxon>Hibiscus</taxon>
    </lineage>
</organism>
<evidence type="ECO:0000256" key="1">
    <source>
        <dbReference type="ARBA" id="ARBA00023186"/>
    </source>
</evidence>
<name>A0A6A2YIV3_HIBSY</name>
<evidence type="ECO:0000259" key="3">
    <source>
        <dbReference type="Pfam" id="PF18578"/>
    </source>
</evidence>
<feature type="domain" description="Rubisco accumulation factor 1 helix turn helix" evidence="4">
    <location>
        <begin position="79"/>
        <end position="136"/>
    </location>
</feature>
<feature type="domain" description="Rubisco accumulation factor 1 alpha-helical" evidence="3">
    <location>
        <begin position="148"/>
        <end position="257"/>
    </location>
</feature>
<dbReference type="GO" id="GO:0110102">
    <property type="term" value="P:ribulose bisphosphate carboxylase complex assembly"/>
    <property type="evidence" value="ECO:0007669"/>
    <property type="project" value="UniProtKB-ARBA"/>
</dbReference>
<evidence type="ECO:0000313" key="5">
    <source>
        <dbReference type="EMBL" id="KAE8678579.1"/>
    </source>
</evidence>
<accession>A0A6A2YIV3</accession>
<evidence type="ECO:0000259" key="4">
    <source>
        <dbReference type="Pfam" id="PF18579"/>
    </source>
</evidence>
<dbReference type="AlphaFoldDB" id="A0A6A2YIV3"/>
<dbReference type="InterPro" id="IPR040858">
    <property type="entry name" value="Raf1_C"/>
</dbReference>
<reference evidence="5" key="1">
    <citation type="submission" date="2019-09" db="EMBL/GenBank/DDBJ databases">
        <title>Draft genome information of white flower Hibiscus syriacus.</title>
        <authorList>
            <person name="Kim Y.-M."/>
        </authorList>
    </citation>
    <scope>NUCLEOTIDE SEQUENCE [LARGE SCALE GENOMIC DNA]</scope>
    <source>
        <strain evidence="5">YM2019G1</strain>
    </source>
</reference>
<dbReference type="Pfam" id="PF18578">
    <property type="entry name" value="Raf1_N"/>
    <property type="match status" value="1"/>
</dbReference>
<sequence length="438" mass="48769">MLSSTSLNPKTPFFFPFLIQTPSLLSSHLPFSPSKPLLKPISATLIPSTPQPQQQQLYQPFRPPPSPLPSKFRSLDALGRLDVLTDRLGLWFEYAPLIPSLYQEGFSPPSIEEITGISGVEQNTMIVASQVRASLVEANTDESLISFFDTGGAELLYETRILSSSQRAEAVRYIIEQRLDAKGARDLARAMKDFPRRQLDKGLGSFDYNLPGDCLSFMYYRQSREHRNPSEERTTNLKHALQLAVSESAKNEVLQELEGKKDGEEEKEDLGNRVRVPVVRMQFGEVAEATSVVVLPVCKAEEDVELISEAPSEYTSGGDFGVVEAEKGWKRWVVLPGWKPLAGLRSGVVVAFSDARVIPWKANSWYMEEAILVVTDRSRKEVELDNTFYLAVVNGGLKVDTGSELKAMGVKECLGTVLLVVKPPRDGTDDQLSDEDWE</sequence>
<keyword evidence="6" id="KW-1185">Reference proteome</keyword>
<dbReference type="GO" id="GO:0009507">
    <property type="term" value="C:chloroplast"/>
    <property type="evidence" value="ECO:0007669"/>
    <property type="project" value="TreeGrafter"/>
</dbReference>
<dbReference type="InterPro" id="IPR037494">
    <property type="entry name" value="RAF1"/>
</dbReference>
<dbReference type="Pfam" id="PF18087">
    <property type="entry name" value="RuBisCo_chap_C"/>
    <property type="match status" value="1"/>
</dbReference>
<dbReference type="OrthoDB" id="2017169at2759"/>
<dbReference type="EMBL" id="VEPZ02001332">
    <property type="protein sequence ID" value="KAE8678579.1"/>
    <property type="molecule type" value="Genomic_DNA"/>
</dbReference>
<dbReference type="PANTHER" id="PTHR35299:SF3">
    <property type="entry name" value="RUBISCO ACCUMULATION FACTOR 1.2, CHLOROPLASTIC"/>
    <property type="match status" value="1"/>
</dbReference>
<protein>
    <submittedName>
        <fullName evidence="5">Rubisco accumulation factor 1</fullName>
    </submittedName>
</protein>
<dbReference type="PANTHER" id="PTHR35299">
    <property type="entry name" value="RUBISCO ACCUMULATION FACTOR 1"/>
    <property type="match status" value="1"/>
</dbReference>
<comment type="caution">
    <text evidence="5">The sequence shown here is derived from an EMBL/GenBank/DDBJ whole genome shotgun (WGS) entry which is preliminary data.</text>
</comment>
<feature type="domain" description="Rubisco accumulation factor 1 C-terminal" evidence="2">
    <location>
        <begin position="276"/>
        <end position="425"/>
    </location>
</feature>
<gene>
    <name evidence="5" type="ORF">F3Y22_tig00111403pilonHSYRG00085</name>
</gene>
<dbReference type="InterPro" id="IPR040781">
    <property type="entry name" value="Raf1_HTH"/>
</dbReference>
<evidence type="ECO:0000313" key="6">
    <source>
        <dbReference type="Proteomes" id="UP000436088"/>
    </source>
</evidence>
<dbReference type="Proteomes" id="UP000436088">
    <property type="component" value="Unassembled WGS sequence"/>
</dbReference>
<evidence type="ECO:0000259" key="2">
    <source>
        <dbReference type="Pfam" id="PF18087"/>
    </source>
</evidence>
<dbReference type="Pfam" id="PF18579">
    <property type="entry name" value="Raf1_HTH"/>
    <property type="match status" value="1"/>
</dbReference>